<comment type="subcellular location">
    <subcellularLocation>
        <location evidence="2">Membrane</location>
        <topology evidence="2">Single-pass membrane protein</topology>
    </subcellularLocation>
</comment>
<comment type="similarity">
    <text evidence="14">Belongs to the RING-type zinc finger family. ATL subfamily.</text>
</comment>
<keyword evidence="19" id="KW-1185">Reference proteome</keyword>
<feature type="transmembrane region" description="Helical" evidence="15">
    <location>
        <begin position="234"/>
        <end position="255"/>
    </location>
</feature>
<dbReference type="OrthoDB" id="8062037at2759"/>
<evidence type="ECO:0000259" key="17">
    <source>
        <dbReference type="Pfam" id="PF13947"/>
    </source>
</evidence>
<evidence type="ECO:0000256" key="10">
    <source>
        <dbReference type="ARBA" id="ARBA00022786"/>
    </source>
</evidence>
<evidence type="ECO:0000256" key="12">
    <source>
        <dbReference type="ARBA" id="ARBA00022989"/>
    </source>
</evidence>
<evidence type="ECO:0000256" key="3">
    <source>
        <dbReference type="ARBA" id="ARBA00004906"/>
    </source>
</evidence>
<keyword evidence="10" id="KW-0833">Ubl conjugation pathway</keyword>
<keyword evidence="6 15" id="KW-0812">Transmembrane</keyword>
<accession>A0A9W7IEV4</accession>
<evidence type="ECO:0000313" key="19">
    <source>
        <dbReference type="Proteomes" id="UP001165190"/>
    </source>
</evidence>
<dbReference type="InterPro" id="IPR025287">
    <property type="entry name" value="WAK_GUB"/>
</dbReference>
<feature type="domain" description="Wall-associated receptor kinase galacturonan-binding" evidence="17">
    <location>
        <begin position="25"/>
        <end position="94"/>
    </location>
</feature>
<dbReference type="InterPro" id="IPR046948">
    <property type="entry name" value="ATL20-22-like"/>
</dbReference>
<dbReference type="GO" id="GO:0016020">
    <property type="term" value="C:membrane"/>
    <property type="evidence" value="ECO:0007669"/>
    <property type="project" value="UniProtKB-SubCell"/>
</dbReference>
<dbReference type="Pfam" id="PF13947">
    <property type="entry name" value="GUB_WAK_bind"/>
    <property type="match status" value="1"/>
</dbReference>
<reference evidence="18" key="1">
    <citation type="submission" date="2023-05" db="EMBL/GenBank/DDBJ databases">
        <title>Genome and transcriptome analyses reveal genes involved in the formation of fine ridges on petal epidermal cells in Hibiscus trionum.</title>
        <authorList>
            <person name="Koshimizu S."/>
            <person name="Masuda S."/>
            <person name="Ishii T."/>
            <person name="Shirasu K."/>
            <person name="Hoshino A."/>
            <person name="Arita M."/>
        </authorList>
    </citation>
    <scope>NUCLEOTIDE SEQUENCE</scope>
    <source>
        <strain evidence="18">Hamamatsu line</strain>
    </source>
</reference>
<evidence type="ECO:0000256" key="5">
    <source>
        <dbReference type="ARBA" id="ARBA00022679"/>
    </source>
</evidence>
<dbReference type="AlphaFoldDB" id="A0A9W7IEV4"/>
<protein>
    <recommendedName>
        <fullName evidence="4">RING-type E3 ubiquitin transferase</fullName>
        <ecNumber evidence="4">2.3.2.27</ecNumber>
    </recommendedName>
</protein>
<feature type="signal peptide" evidence="16">
    <location>
        <begin position="1"/>
        <end position="22"/>
    </location>
</feature>
<keyword evidence="11" id="KW-0862">Zinc</keyword>
<keyword evidence="9" id="KW-0863">Zinc-finger</keyword>
<name>A0A9W7IEV4_HIBTR</name>
<dbReference type="GO" id="GO:0008270">
    <property type="term" value="F:zinc ion binding"/>
    <property type="evidence" value="ECO:0007669"/>
    <property type="project" value="UniProtKB-KW"/>
</dbReference>
<evidence type="ECO:0000256" key="11">
    <source>
        <dbReference type="ARBA" id="ARBA00022833"/>
    </source>
</evidence>
<evidence type="ECO:0000256" key="7">
    <source>
        <dbReference type="ARBA" id="ARBA00022723"/>
    </source>
</evidence>
<evidence type="ECO:0000256" key="8">
    <source>
        <dbReference type="ARBA" id="ARBA00022729"/>
    </source>
</evidence>
<evidence type="ECO:0000256" key="2">
    <source>
        <dbReference type="ARBA" id="ARBA00004167"/>
    </source>
</evidence>
<evidence type="ECO:0000256" key="15">
    <source>
        <dbReference type="SAM" id="Phobius"/>
    </source>
</evidence>
<keyword evidence="5" id="KW-0808">Transferase</keyword>
<sequence>MDLLTYLPFLFFSLFLQKPAVAHTCSTSCPAGGPQVQFPFGLNPDGNPNGPCSYPGFGHSCSNQTQELVLNLPQSGQFIVRYIDYETQQIWINDPDFCVPRRFLQSFNISGTPFDSEFWSTFTFFNCSAIEAAESGLRPIPCLSNQNYFVVASQTASFVDSTNVLQSACRPIRTFSVPFVWYGWLDGVQLEWNNPDCRPCNQRRGDCRFKNKTSLEIGCFNSPTQGGIPRSAKYGIIIGVGIPGLLCLIGLVSFVRSRLSGRGGNLPSVEFSASISPSPAIVITIESYPKTKLGERLRAGIFPSQTIIFVPFAYVNMSLRIH</sequence>
<dbReference type="PANTHER" id="PTHR46279:SF31">
    <property type="entry name" value="RING-H2 FINGER PROTEIN ATL20-LIKE ISOFORM X1"/>
    <property type="match status" value="1"/>
</dbReference>
<dbReference type="EC" id="2.3.2.27" evidence="4"/>
<evidence type="ECO:0000256" key="6">
    <source>
        <dbReference type="ARBA" id="ARBA00022692"/>
    </source>
</evidence>
<keyword evidence="8 16" id="KW-0732">Signal</keyword>
<evidence type="ECO:0000256" key="9">
    <source>
        <dbReference type="ARBA" id="ARBA00022771"/>
    </source>
</evidence>
<dbReference type="GO" id="GO:0061630">
    <property type="term" value="F:ubiquitin protein ligase activity"/>
    <property type="evidence" value="ECO:0007669"/>
    <property type="project" value="UniProtKB-EC"/>
</dbReference>
<comment type="pathway">
    <text evidence="3">Protein modification; protein ubiquitination.</text>
</comment>
<dbReference type="Proteomes" id="UP001165190">
    <property type="component" value="Unassembled WGS sequence"/>
</dbReference>
<evidence type="ECO:0000313" key="18">
    <source>
        <dbReference type="EMBL" id="GMI95534.1"/>
    </source>
</evidence>
<evidence type="ECO:0000256" key="13">
    <source>
        <dbReference type="ARBA" id="ARBA00023136"/>
    </source>
</evidence>
<evidence type="ECO:0000256" key="4">
    <source>
        <dbReference type="ARBA" id="ARBA00012483"/>
    </source>
</evidence>
<evidence type="ECO:0000256" key="1">
    <source>
        <dbReference type="ARBA" id="ARBA00000900"/>
    </source>
</evidence>
<keyword evidence="7" id="KW-0479">Metal-binding</keyword>
<gene>
    <name evidence="18" type="ORF">HRI_003222700</name>
</gene>
<proteinExistence type="inferred from homology"/>
<evidence type="ECO:0000256" key="14">
    <source>
        <dbReference type="ARBA" id="ARBA00024209"/>
    </source>
</evidence>
<feature type="chain" id="PRO_5040919288" description="RING-type E3 ubiquitin transferase" evidence="16">
    <location>
        <begin position="23"/>
        <end position="322"/>
    </location>
</feature>
<evidence type="ECO:0000256" key="16">
    <source>
        <dbReference type="SAM" id="SignalP"/>
    </source>
</evidence>
<comment type="catalytic activity">
    <reaction evidence="1">
        <text>S-ubiquitinyl-[E2 ubiquitin-conjugating enzyme]-L-cysteine + [acceptor protein]-L-lysine = [E2 ubiquitin-conjugating enzyme]-L-cysteine + N(6)-ubiquitinyl-[acceptor protein]-L-lysine.</text>
        <dbReference type="EC" id="2.3.2.27"/>
    </reaction>
</comment>
<dbReference type="PANTHER" id="PTHR46279">
    <property type="entry name" value="RING/U-BOX SUPERFAMILY PROTEIN"/>
    <property type="match status" value="1"/>
</dbReference>
<comment type="caution">
    <text evidence="18">The sequence shown here is derived from an EMBL/GenBank/DDBJ whole genome shotgun (WGS) entry which is preliminary data.</text>
</comment>
<keyword evidence="13 15" id="KW-0472">Membrane</keyword>
<dbReference type="GO" id="GO:0030247">
    <property type="term" value="F:polysaccharide binding"/>
    <property type="evidence" value="ECO:0007669"/>
    <property type="project" value="InterPro"/>
</dbReference>
<organism evidence="18 19">
    <name type="scientific">Hibiscus trionum</name>
    <name type="common">Flower of an hour</name>
    <dbReference type="NCBI Taxonomy" id="183268"/>
    <lineage>
        <taxon>Eukaryota</taxon>
        <taxon>Viridiplantae</taxon>
        <taxon>Streptophyta</taxon>
        <taxon>Embryophyta</taxon>
        <taxon>Tracheophyta</taxon>
        <taxon>Spermatophyta</taxon>
        <taxon>Magnoliopsida</taxon>
        <taxon>eudicotyledons</taxon>
        <taxon>Gunneridae</taxon>
        <taxon>Pentapetalae</taxon>
        <taxon>rosids</taxon>
        <taxon>malvids</taxon>
        <taxon>Malvales</taxon>
        <taxon>Malvaceae</taxon>
        <taxon>Malvoideae</taxon>
        <taxon>Hibiscus</taxon>
    </lineage>
</organism>
<dbReference type="EMBL" id="BSYR01000027">
    <property type="protein sequence ID" value="GMI95534.1"/>
    <property type="molecule type" value="Genomic_DNA"/>
</dbReference>
<keyword evidence="12 15" id="KW-1133">Transmembrane helix</keyword>